<sequence length="326" mass="34032">MSVELVEVVRSGFRECVHRGSLIVLDPDGEVLVSLGEVHTPIYPRSSNKPMQAVALLRAGFVPRDSAELAIATASHEGEADHVEAVERVLSGAGFTEKDLRCPTDLPGNELARAEVLAAGRTPRSIYMNCSGKHAAMLAACAANGWDTDGYTDAGHPLQQLVTETILELTGDIEDTDLGIDGCGLPIVPVPLFNLARAYSRLATAETGTPERAVADAVREHPFLISGTGKDDLKLMRAVGGLLCKAGADGIHAGALPDGTSFAFKIDDGHERARLPLTAALLHRLGSGAAANAATFDSERLAVLSSAPVFGGGVRVGTVRAVPGVF</sequence>
<proteinExistence type="predicted"/>
<accession>A0A0V9UK79</accession>
<gene>
    <name evidence="1" type="ORF">Z045_10900</name>
</gene>
<comment type="caution">
    <text evidence="1">The sequence shown here is derived from an EMBL/GenBank/DDBJ whole genome shotgun (WGS) entry which is preliminary data.</text>
</comment>
<evidence type="ECO:0000313" key="2">
    <source>
        <dbReference type="Proteomes" id="UP000053060"/>
    </source>
</evidence>
<dbReference type="EMBL" id="AZXY01000005">
    <property type="protein sequence ID" value="KSZ58408.1"/>
    <property type="molecule type" value="Genomic_DNA"/>
</dbReference>
<protein>
    <submittedName>
        <fullName evidence="1">Asparaginase</fullName>
    </submittedName>
</protein>
<organism evidence="1 2">
    <name type="scientific">Rhodococcus pyridinivorans KG-16</name>
    <dbReference type="NCBI Taxonomy" id="1441730"/>
    <lineage>
        <taxon>Bacteria</taxon>
        <taxon>Bacillati</taxon>
        <taxon>Actinomycetota</taxon>
        <taxon>Actinomycetes</taxon>
        <taxon>Mycobacteriales</taxon>
        <taxon>Nocardiaceae</taxon>
        <taxon>Rhodococcus</taxon>
    </lineage>
</organism>
<dbReference type="PATRIC" id="fig|1441730.3.peg.2273"/>
<name>A0A0V9UK79_9NOCA</name>
<dbReference type="InterPro" id="IPR010349">
    <property type="entry name" value="Asparaginase_II"/>
</dbReference>
<reference evidence="2" key="1">
    <citation type="submission" date="2015-01" db="EMBL/GenBank/DDBJ databases">
        <title>Draft genome sequence of Rhodococcus pyridinivorans strain KG-16, a hydrocarbon-degrading bacterium.</title>
        <authorList>
            <person name="Aggarwal R.K."/>
            <person name="Dawar C."/>
        </authorList>
    </citation>
    <scope>NUCLEOTIDE SEQUENCE [LARGE SCALE GENOMIC DNA]</scope>
    <source>
        <strain evidence="2">KG-16</strain>
    </source>
</reference>
<dbReference type="AlphaFoldDB" id="A0A0V9UK79"/>
<dbReference type="PANTHER" id="PTHR42110:SF1">
    <property type="entry name" value="L-ASPARAGINASE, PUTATIVE (AFU_ORTHOLOGUE AFUA_3G11890)-RELATED"/>
    <property type="match status" value="1"/>
</dbReference>
<dbReference type="Pfam" id="PF06089">
    <property type="entry name" value="Asparaginase_II"/>
    <property type="match status" value="1"/>
</dbReference>
<evidence type="ECO:0000313" key="1">
    <source>
        <dbReference type="EMBL" id="KSZ58408.1"/>
    </source>
</evidence>
<dbReference type="Proteomes" id="UP000053060">
    <property type="component" value="Unassembled WGS sequence"/>
</dbReference>
<dbReference type="PANTHER" id="PTHR42110">
    <property type="entry name" value="L-ASPARAGINASE, PUTATIVE (AFU_ORTHOLOGUE AFUA_3G11890)-RELATED"/>
    <property type="match status" value="1"/>
</dbReference>
<reference evidence="1 2" key="2">
    <citation type="journal article" date="2016" name="Genome Announc.">
        <title>Draft Genome Sequence of a Versatile Hydrocarbon-Degrading Bacterium, Rhodococcus pyridinivorans Strain KG-16, Collected from Oil Fields in India.</title>
        <authorList>
            <person name="Aggarwal R.K."/>
            <person name="Dawar C."/>
            <person name="Phanindranath R."/>
            <person name="Mutnuri L."/>
            <person name="Dayal A.M."/>
        </authorList>
    </citation>
    <scope>NUCLEOTIDE SEQUENCE [LARGE SCALE GENOMIC DNA]</scope>
    <source>
        <strain evidence="1 2">KG-16</strain>
    </source>
</reference>
<dbReference type="RefSeq" id="WP_060651891.1">
    <property type="nucleotide sequence ID" value="NZ_AZXY01000005.1"/>
</dbReference>